<reference evidence="3" key="1">
    <citation type="journal article" date="2021" name="PeerJ">
        <title>Extensive microbial diversity within the chicken gut microbiome revealed by metagenomics and culture.</title>
        <authorList>
            <person name="Gilroy R."/>
            <person name="Ravi A."/>
            <person name="Getino M."/>
            <person name="Pursley I."/>
            <person name="Horton D.L."/>
            <person name="Alikhan N.F."/>
            <person name="Baker D."/>
            <person name="Gharbi K."/>
            <person name="Hall N."/>
            <person name="Watson M."/>
            <person name="Adriaenssens E.M."/>
            <person name="Foster-Nyarko E."/>
            <person name="Jarju S."/>
            <person name="Secka A."/>
            <person name="Antonio M."/>
            <person name="Oren A."/>
            <person name="Chaudhuri R.R."/>
            <person name="La Ragione R."/>
            <person name="Hildebrand F."/>
            <person name="Pallen M.J."/>
        </authorList>
    </citation>
    <scope>NUCLEOTIDE SEQUENCE</scope>
    <source>
        <strain evidence="3">ChiHecec2B26-446</strain>
    </source>
</reference>
<evidence type="ECO:0000313" key="4">
    <source>
        <dbReference type="Proteomes" id="UP000886752"/>
    </source>
</evidence>
<evidence type="ECO:0000313" key="3">
    <source>
        <dbReference type="EMBL" id="HIW00225.1"/>
    </source>
</evidence>
<keyword evidence="1" id="KW-0411">Iron-sulfur</keyword>
<name>A0A9D1PWL9_9BACT</name>
<protein>
    <submittedName>
        <fullName evidence="3">DUF362 domain-containing protein</fullName>
    </submittedName>
</protein>
<sequence length="334" mass="35057">MIAARHDRIERFAGASAGRCEESPARLHLQSGLSRRAFLKTQAACALGLAAGGVLPAAAAAAGCDIAIAKGEPAAATRAAVAALGGMQAFVHKGARVVLKPNMSFVADVDSAANTHPLVVAELVHLCLEAGAARVRVLDHAFQSGTGSLEASGILAACNGIREGICHNVTQDRLYRECRLTGAREMKSNAVIREVLEADVLIAVPVAKTNSSTGVSLGLKGQMGLIQDRNVMHWRYDLDTAIVDLAAFLRPALTVVDATRVLASNGPYGPGTVLRPGEIIASADPVAADAMTVASYEWYGRRIRPQQVAHIAGAHARGLGRMDIENLQVRRLTV</sequence>
<feature type="domain" description="DUF362" evidence="2">
    <location>
        <begin position="97"/>
        <end position="293"/>
    </location>
</feature>
<keyword evidence="1" id="KW-0408">Iron</keyword>
<dbReference type="InterPro" id="IPR006311">
    <property type="entry name" value="TAT_signal"/>
</dbReference>
<organism evidence="3 4">
    <name type="scientific">Candidatus Desulfovibrio intestinipullorum</name>
    <dbReference type="NCBI Taxonomy" id="2838536"/>
    <lineage>
        <taxon>Bacteria</taxon>
        <taxon>Pseudomonadati</taxon>
        <taxon>Thermodesulfobacteriota</taxon>
        <taxon>Desulfovibrionia</taxon>
        <taxon>Desulfovibrionales</taxon>
        <taxon>Desulfovibrionaceae</taxon>
        <taxon>Desulfovibrio</taxon>
    </lineage>
</organism>
<comment type="caution">
    <text evidence="3">The sequence shown here is derived from an EMBL/GenBank/DDBJ whole genome shotgun (WGS) entry which is preliminary data.</text>
</comment>
<dbReference type="PROSITE" id="PS51318">
    <property type="entry name" value="TAT"/>
    <property type="match status" value="1"/>
</dbReference>
<dbReference type="AlphaFoldDB" id="A0A9D1PWL9"/>
<evidence type="ECO:0000259" key="2">
    <source>
        <dbReference type="Pfam" id="PF04015"/>
    </source>
</evidence>
<dbReference type="Proteomes" id="UP000886752">
    <property type="component" value="Unassembled WGS sequence"/>
</dbReference>
<dbReference type="InterPro" id="IPR007160">
    <property type="entry name" value="DUF362"/>
</dbReference>
<dbReference type="EMBL" id="DXHV01000037">
    <property type="protein sequence ID" value="HIW00225.1"/>
    <property type="molecule type" value="Genomic_DNA"/>
</dbReference>
<dbReference type="Pfam" id="PF04015">
    <property type="entry name" value="DUF362"/>
    <property type="match status" value="1"/>
</dbReference>
<gene>
    <name evidence="3" type="ORF">H9894_03435</name>
</gene>
<keyword evidence="1" id="KW-0479">Metal-binding</keyword>
<reference evidence="3" key="2">
    <citation type="submission" date="2021-04" db="EMBL/GenBank/DDBJ databases">
        <authorList>
            <person name="Gilroy R."/>
        </authorList>
    </citation>
    <scope>NUCLEOTIDE SEQUENCE</scope>
    <source>
        <strain evidence="3">ChiHecec2B26-446</strain>
    </source>
</reference>
<accession>A0A9D1PWL9</accession>
<dbReference type="GO" id="GO:0051536">
    <property type="term" value="F:iron-sulfur cluster binding"/>
    <property type="evidence" value="ECO:0007669"/>
    <property type="project" value="UniProtKB-KW"/>
</dbReference>
<proteinExistence type="predicted"/>
<evidence type="ECO:0000256" key="1">
    <source>
        <dbReference type="ARBA" id="ARBA00023014"/>
    </source>
</evidence>